<evidence type="ECO:0000256" key="12">
    <source>
        <dbReference type="RuleBase" id="RU361193"/>
    </source>
</evidence>
<feature type="disulfide bond" evidence="11">
    <location>
        <begin position="357"/>
        <end position="391"/>
    </location>
</feature>
<feature type="transmembrane region" description="Helical" evidence="13">
    <location>
        <begin position="12"/>
        <end position="33"/>
    </location>
</feature>
<dbReference type="InterPro" id="IPR012341">
    <property type="entry name" value="6hp_glycosidase-like_sf"/>
</dbReference>
<comment type="cofactor">
    <cofactor evidence="1 10">
        <name>Ca(2+)</name>
        <dbReference type="ChEBI" id="CHEBI:29108"/>
    </cofactor>
</comment>
<sequence>MDFARACLPKSIPRLITFVLGASIVTWTILYIVSPHPNDFDWLNDPQPYGRSRYPPLRPPPRPSQPPIAIVSEWDKRAEEVKDAFLHAYRGYEQYAAPHDELLPLTSQWIDNFNGWGVTLIDALDTMWIMDLREEFYRTLPLIANLTFSSPEKADNFVPFFETVIRYLGGLLSGYALSGESLLITRADDLGQLLLHAFDTDTGLPMYAVDTATGATRGGWASGVVLWSEALSCQMEYKYLAHLTGRPEYYDKVEHIMNIMRDTNIHDGMFPTKWSVLSGRPTNDQFSVGAFADSAHEYLLKQWLMSGKSETKARDLYLNAANAILKNLLYLTPNRKLLYVTDTNDGVPSHTFEHLSCFLPGLLALGAHNLPLSHDDKQLHMWAAQGLAYTCWITYADHISGLGPDEMIMDSWPSDPHKGRWLPHVEHWKAEGSIRAIPPGLNEVLPKGPGERDYFARKNGYLLRPETVESFYLLWRTTGNSEWRERGWSVFEAIQRETKTASGYASLLSVEPPSKKNEMPSFFMAETLKYLYLLFREDDVISLDQWVFNTEAHPLPIFQWTNWEKQQYGIV</sequence>
<protein>
    <recommendedName>
        <fullName evidence="12">alpha-1,2-Mannosidase</fullName>
        <ecNumber evidence="12">3.2.1.-</ecNumber>
    </recommendedName>
</protein>
<keyword evidence="12" id="KW-0326">Glycosidase</keyword>
<evidence type="ECO:0000256" key="6">
    <source>
        <dbReference type="ARBA" id="ARBA00022837"/>
    </source>
</evidence>
<name>A0A2R6NTE8_9APHY</name>
<dbReference type="GO" id="GO:0004571">
    <property type="term" value="F:mannosyl-oligosaccharide 1,2-alpha-mannosidase activity"/>
    <property type="evidence" value="ECO:0007669"/>
    <property type="project" value="UniProtKB-EC"/>
</dbReference>
<comment type="catalytic activity">
    <reaction evidence="8">
        <text>N(4)-(alpha-D-Man-(1-&gt;2)-alpha-D-Man-(1-&gt;2)-alpha-D-Man-(1-&gt;3)-[alpha-D-Man-(1-&gt;3)-[alpha-D-Man-(1-&gt;2)-alpha-D-Man-(1-&gt;6)]-alpha-D-Man-(1-&gt;6)]-beta-D-Man-(1-&gt;4)-beta-D-GlcNAc-(1-&gt;4)-beta-D-GlcNAc)-L-asparaginyl-[protein] (N-glucan mannose isomer 8A1,2,3B1,3) + 3 H2O = N(4)-(alpha-D-Man-(1-&gt;3)-[alpha-D-Man-(1-&gt;3)-[alpha-D-Man-(1-&gt;6)]-alpha-D-Man-(1-&gt;6)]-beta-D-Man-(1-&gt;4)-beta-D-GlcNAc-(1-&gt;4)-beta-D-GlcNAc)-L-asparaginyl-[protein] (N-glucan mannose isomer 5A1,2) + 3 beta-D-mannose</text>
        <dbReference type="Rhea" id="RHEA:56028"/>
        <dbReference type="Rhea" id="RHEA-COMP:14358"/>
        <dbReference type="Rhea" id="RHEA-COMP:14367"/>
        <dbReference type="ChEBI" id="CHEBI:15377"/>
        <dbReference type="ChEBI" id="CHEBI:28563"/>
        <dbReference type="ChEBI" id="CHEBI:59087"/>
        <dbReference type="ChEBI" id="CHEBI:60628"/>
        <dbReference type="EC" id="3.2.1.113"/>
    </reaction>
</comment>
<keyword evidence="13" id="KW-1133">Transmembrane helix</keyword>
<evidence type="ECO:0000256" key="5">
    <source>
        <dbReference type="ARBA" id="ARBA00022801"/>
    </source>
</evidence>
<dbReference type="EMBL" id="MLYV02000850">
    <property type="protein sequence ID" value="PSR76324.1"/>
    <property type="molecule type" value="Genomic_DNA"/>
</dbReference>
<evidence type="ECO:0000256" key="3">
    <source>
        <dbReference type="ARBA" id="ARBA00007658"/>
    </source>
</evidence>
<evidence type="ECO:0000256" key="4">
    <source>
        <dbReference type="ARBA" id="ARBA00022723"/>
    </source>
</evidence>
<dbReference type="GO" id="GO:0005975">
    <property type="term" value="P:carbohydrate metabolic process"/>
    <property type="evidence" value="ECO:0007669"/>
    <property type="project" value="InterPro"/>
</dbReference>
<evidence type="ECO:0000256" key="8">
    <source>
        <dbReference type="ARBA" id="ARBA00047669"/>
    </source>
</evidence>
<dbReference type="GO" id="GO:0016020">
    <property type="term" value="C:membrane"/>
    <property type="evidence" value="ECO:0007669"/>
    <property type="project" value="InterPro"/>
</dbReference>
<accession>A0A2R6NTE8</accession>
<evidence type="ECO:0000256" key="2">
    <source>
        <dbReference type="ARBA" id="ARBA00004922"/>
    </source>
</evidence>
<evidence type="ECO:0000256" key="7">
    <source>
        <dbReference type="ARBA" id="ARBA00023157"/>
    </source>
</evidence>
<keyword evidence="15" id="KW-1185">Reference proteome</keyword>
<comment type="catalytic activity">
    <reaction evidence="9">
        <text>N(4)-(alpha-D-Man-(1-&gt;2)-alpha-D-Man-(1-&gt;2)-alpha-D-Man-(1-&gt;3)-[alpha-D-Man-(1-&gt;2)-alpha-D-Man-(1-&gt;3)-[alpha-D-Man-(1-&gt;2)-alpha-D-Man-(1-&gt;6)]-alpha-D-Man-(1-&gt;6)]-beta-D-Man-(1-&gt;4)-beta-D-GlcNAc-(1-&gt;4)-beta-D-GlcNAc)-L-asparaginyl-[protein] (N-glucan mannose isomer 9A1,2,3B1,2,3) + 4 H2O = N(4)-(alpha-D-Man-(1-&gt;3)-[alpha-D-Man-(1-&gt;3)-[alpha-D-Man-(1-&gt;6)]-alpha-D-Man-(1-&gt;6)]-beta-D-Man-(1-&gt;4)-beta-D-GlcNAc-(1-&gt;4)-beta-D-GlcNAc)-L-asparaginyl-[protein] (N-glucan mannose isomer 5A1,2) + 4 beta-D-mannose</text>
        <dbReference type="Rhea" id="RHEA:56008"/>
        <dbReference type="Rhea" id="RHEA-COMP:14356"/>
        <dbReference type="Rhea" id="RHEA-COMP:14367"/>
        <dbReference type="ChEBI" id="CHEBI:15377"/>
        <dbReference type="ChEBI" id="CHEBI:28563"/>
        <dbReference type="ChEBI" id="CHEBI:59087"/>
        <dbReference type="ChEBI" id="CHEBI:139493"/>
        <dbReference type="EC" id="3.2.1.113"/>
    </reaction>
</comment>
<keyword evidence="7 11" id="KW-1015">Disulfide bond</keyword>
<comment type="similarity">
    <text evidence="3 12">Belongs to the glycosyl hydrolase 47 family.</text>
</comment>
<dbReference type="InterPro" id="IPR036026">
    <property type="entry name" value="Seven-hairpin_glycosidases"/>
</dbReference>
<dbReference type="STRING" id="98765.A0A2R6NTE8"/>
<feature type="binding site" evidence="10">
    <location>
        <position position="550"/>
    </location>
    <ligand>
        <name>Ca(2+)</name>
        <dbReference type="ChEBI" id="CHEBI:29108"/>
    </ligand>
</feature>
<reference evidence="14 15" key="1">
    <citation type="submission" date="2018-02" db="EMBL/GenBank/DDBJ databases">
        <title>Genome sequence of the basidiomycete white-rot fungus Phlebia centrifuga.</title>
        <authorList>
            <person name="Granchi Z."/>
            <person name="Peng M."/>
            <person name="de Vries R.P."/>
            <person name="Hilden K."/>
            <person name="Makela M.R."/>
            <person name="Grigoriev I."/>
            <person name="Riley R."/>
        </authorList>
    </citation>
    <scope>NUCLEOTIDE SEQUENCE [LARGE SCALE GENOMIC DNA]</scope>
    <source>
        <strain evidence="14 15">FBCC195</strain>
    </source>
</reference>
<evidence type="ECO:0000256" key="10">
    <source>
        <dbReference type="PIRSR" id="PIRSR601382-2"/>
    </source>
</evidence>
<comment type="caution">
    <text evidence="14">The sequence shown here is derived from an EMBL/GenBank/DDBJ whole genome shotgun (WGS) entry which is preliminary data.</text>
</comment>
<dbReference type="InterPro" id="IPR050749">
    <property type="entry name" value="Glycosyl_Hydrolase_47"/>
</dbReference>
<dbReference type="GO" id="GO:0036503">
    <property type="term" value="P:ERAD pathway"/>
    <property type="evidence" value="ECO:0007669"/>
    <property type="project" value="UniProtKB-ARBA"/>
</dbReference>
<dbReference type="EC" id="3.2.1.-" evidence="12"/>
<keyword evidence="13" id="KW-0812">Transmembrane</keyword>
<evidence type="ECO:0000256" key="13">
    <source>
        <dbReference type="SAM" id="Phobius"/>
    </source>
</evidence>
<dbReference type="InterPro" id="IPR001382">
    <property type="entry name" value="Glyco_hydro_47"/>
</dbReference>
<evidence type="ECO:0000313" key="14">
    <source>
        <dbReference type="EMBL" id="PSR76324.1"/>
    </source>
</evidence>
<dbReference type="PRINTS" id="PR00747">
    <property type="entry name" value="GLYHDRLASE47"/>
</dbReference>
<dbReference type="OrthoDB" id="8118055at2759"/>
<comment type="pathway">
    <text evidence="2">Protein modification; protein glycosylation.</text>
</comment>
<dbReference type="Proteomes" id="UP000186601">
    <property type="component" value="Unassembled WGS sequence"/>
</dbReference>
<evidence type="ECO:0000313" key="15">
    <source>
        <dbReference type="Proteomes" id="UP000186601"/>
    </source>
</evidence>
<dbReference type="Pfam" id="PF01532">
    <property type="entry name" value="Glyco_hydro_47"/>
    <property type="match status" value="1"/>
</dbReference>
<dbReference type="PANTHER" id="PTHR11742">
    <property type="entry name" value="MANNOSYL-OLIGOSACCHARIDE ALPHA-1,2-MANNOSIDASE-RELATED"/>
    <property type="match status" value="1"/>
</dbReference>
<gene>
    <name evidence="14" type="ORF">PHLCEN_2v8556</name>
</gene>
<proteinExistence type="inferred from homology"/>
<evidence type="ECO:0000256" key="1">
    <source>
        <dbReference type="ARBA" id="ARBA00001913"/>
    </source>
</evidence>
<keyword evidence="4 10" id="KW-0479">Metal-binding</keyword>
<dbReference type="Gene3D" id="1.50.10.10">
    <property type="match status" value="1"/>
</dbReference>
<evidence type="ECO:0000256" key="9">
    <source>
        <dbReference type="ARBA" id="ARBA00048605"/>
    </source>
</evidence>
<dbReference type="GO" id="GO:0005509">
    <property type="term" value="F:calcium ion binding"/>
    <property type="evidence" value="ECO:0007669"/>
    <property type="project" value="InterPro"/>
</dbReference>
<keyword evidence="13" id="KW-0472">Membrane</keyword>
<dbReference type="PANTHER" id="PTHR11742:SF55">
    <property type="entry name" value="ENDOPLASMIC RETICULUM MANNOSYL-OLIGOSACCHARIDE 1,2-ALPHA-MANNOSIDASE"/>
    <property type="match status" value="1"/>
</dbReference>
<keyword evidence="5 12" id="KW-0378">Hydrolase</keyword>
<evidence type="ECO:0000256" key="11">
    <source>
        <dbReference type="PIRSR" id="PIRSR601382-3"/>
    </source>
</evidence>
<organism evidence="14 15">
    <name type="scientific">Hermanssonia centrifuga</name>
    <dbReference type="NCBI Taxonomy" id="98765"/>
    <lineage>
        <taxon>Eukaryota</taxon>
        <taxon>Fungi</taxon>
        <taxon>Dikarya</taxon>
        <taxon>Basidiomycota</taxon>
        <taxon>Agaricomycotina</taxon>
        <taxon>Agaricomycetes</taxon>
        <taxon>Polyporales</taxon>
        <taxon>Meruliaceae</taxon>
        <taxon>Hermanssonia</taxon>
    </lineage>
</organism>
<keyword evidence="6 10" id="KW-0106">Calcium</keyword>
<dbReference type="GO" id="GO:0005783">
    <property type="term" value="C:endoplasmic reticulum"/>
    <property type="evidence" value="ECO:0007669"/>
    <property type="project" value="TreeGrafter"/>
</dbReference>
<dbReference type="AlphaFoldDB" id="A0A2R6NTE8"/>
<dbReference type="SUPFAM" id="SSF48225">
    <property type="entry name" value="Seven-hairpin glycosidases"/>
    <property type="match status" value="1"/>
</dbReference>